<evidence type="ECO:0000313" key="2">
    <source>
        <dbReference type="EMBL" id="EDO06317.1"/>
    </source>
</evidence>
<dbReference type="Proteomes" id="UP000002173">
    <property type="component" value="Chromosome 2"/>
</dbReference>
<evidence type="ECO:0000256" key="1">
    <source>
        <dbReference type="SAM" id="MobiDB-lite"/>
    </source>
</evidence>
<name>A7ATQ6_BABBO</name>
<gene>
    <name evidence="2" type="ORF">BBOV_II003620</name>
</gene>
<feature type="region of interest" description="Disordered" evidence="1">
    <location>
        <begin position="27"/>
        <end position="53"/>
    </location>
</feature>
<dbReference type="OMA" id="KHAMGRT"/>
<comment type="caution">
    <text evidence="2">The sequence shown here is derived from an EMBL/GenBank/DDBJ whole genome shotgun (WGS) entry which is preliminary data.</text>
</comment>
<feature type="compositionally biased region" description="Polar residues" evidence="1">
    <location>
        <begin position="27"/>
        <end position="45"/>
    </location>
</feature>
<organism evidence="2 3">
    <name type="scientific">Babesia bovis</name>
    <dbReference type="NCBI Taxonomy" id="5865"/>
    <lineage>
        <taxon>Eukaryota</taxon>
        <taxon>Sar</taxon>
        <taxon>Alveolata</taxon>
        <taxon>Apicomplexa</taxon>
        <taxon>Aconoidasida</taxon>
        <taxon>Piroplasmida</taxon>
        <taxon>Babesiidae</taxon>
        <taxon>Babesia</taxon>
    </lineage>
</organism>
<protein>
    <submittedName>
        <fullName evidence="2">Uncharacterized protein</fullName>
    </submittedName>
</protein>
<dbReference type="EMBL" id="AAXT01000003">
    <property type="protein sequence ID" value="EDO06317.1"/>
    <property type="molecule type" value="Genomic_DNA"/>
</dbReference>
<dbReference type="AlphaFoldDB" id="A7ATQ6"/>
<sequence>MYPPKNKVSTDTTASRFRKTFLKFTSPSSATVETTSSPLTGSKSMPTKGKKMDGSVTVVPAGDNEVCAAIEPSAIYEDGDESSTISNMKGSVIDINKYDSLDIHGCTTTTDEYGSDYSHPRVESVSHNSGNFLQTLKTLVDITSVANVDDLQSLSGFTSGTESEDADDYSLVTPIKEATYTIIRTSSQFIKNVSEDNKYFSGNKNNQTTIKHVDSLKHAMGRTTSGTLVSMESYTADQSLESSNTWNFSDVSKWL</sequence>
<proteinExistence type="predicted"/>
<keyword evidence="3" id="KW-1185">Reference proteome</keyword>
<dbReference type="InParanoid" id="A7ATQ6"/>
<evidence type="ECO:0000313" key="3">
    <source>
        <dbReference type="Proteomes" id="UP000002173"/>
    </source>
</evidence>
<dbReference type="VEuPathDB" id="PiroplasmaDB:BBOV_II003620"/>
<accession>A7ATQ6</accession>
<reference evidence="2 3" key="1">
    <citation type="journal article" date="2007" name="PLoS Pathog.">
        <title>Genome sequence of Babesia bovis and comparative analysis of apicomplexan hemoprotozoa.</title>
        <authorList>
            <person name="Brayton K.A."/>
            <person name="Lau A.O.T."/>
            <person name="Herndon D.R."/>
            <person name="Hannick L."/>
            <person name="Kappmeyer L.S."/>
            <person name="Berens S.J."/>
            <person name="Bidwell S.L."/>
            <person name="Brown W.C."/>
            <person name="Crabtree J."/>
            <person name="Fadrosh D."/>
            <person name="Feldblum T."/>
            <person name="Forberger H.A."/>
            <person name="Haas B.J."/>
            <person name="Howell J.M."/>
            <person name="Khouri H."/>
            <person name="Koo H."/>
            <person name="Mann D.J."/>
            <person name="Norimine J."/>
            <person name="Paulsen I.T."/>
            <person name="Radune D."/>
            <person name="Ren Q."/>
            <person name="Smith R.K. Jr."/>
            <person name="Suarez C.E."/>
            <person name="White O."/>
            <person name="Wortman J.R."/>
            <person name="Knowles D.P. Jr."/>
            <person name="McElwain T.F."/>
            <person name="Nene V.M."/>
        </authorList>
    </citation>
    <scope>NUCLEOTIDE SEQUENCE [LARGE SCALE GENOMIC DNA]</scope>
    <source>
        <strain evidence="2">T2Bo</strain>
    </source>
</reference>